<sequence>MRKSLRLTGIGVQDMADYLEVSRNTVGTWINGRITPSAQTIRLWAMRTGVPYRWLRDGETPAQGDPGGGEGLPRLDLNQRPSD</sequence>
<protein>
    <submittedName>
        <fullName evidence="3">Helix-turn-helix transcriptional regulator</fullName>
    </submittedName>
</protein>
<accession>A0AAU8G5P2</accession>
<evidence type="ECO:0000256" key="1">
    <source>
        <dbReference type="SAM" id="MobiDB-lite"/>
    </source>
</evidence>
<evidence type="ECO:0000259" key="2">
    <source>
        <dbReference type="PROSITE" id="PS50943"/>
    </source>
</evidence>
<dbReference type="EMBL" id="CP159290">
    <property type="protein sequence ID" value="XCH32145.1"/>
    <property type="molecule type" value="Genomic_DNA"/>
</dbReference>
<reference evidence="3" key="1">
    <citation type="submission" date="2024-06" db="EMBL/GenBank/DDBJ databases">
        <title>Complete genome sequence of the cellulolytic actinobacterium, Cellulosimicrobium ES-005.</title>
        <authorList>
            <person name="Matthews C.T."/>
            <person name="Underwood K.D."/>
            <person name="Ghanchi K.M."/>
            <person name="Fields S.D."/>
            <person name="Gardner S.G."/>
        </authorList>
    </citation>
    <scope>NUCLEOTIDE SEQUENCE</scope>
    <source>
        <strain evidence="3">ES-005</strain>
    </source>
</reference>
<organism evidence="3">
    <name type="scientific">Cellulosimicrobium sp. ES-005</name>
    <dbReference type="NCBI Taxonomy" id="3163031"/>
    <lineage>
        <taxon>Bacteria</taxon>
        <taxon>Bacillati</taxon>
        <taxon>Actinomycetota</taxon>
        <taxon>Actinomycetes</taxon>
        <taxon>Micrococcales</taxon>
        <taxon>Promicromonosporaceae</taxon>
        <taxon>Cellulosimicrobium</taxon>
    </lineage>
</organism>
<gene>
    <name evidence="3" type="ORF">ABRQ22_06770</name>
</gene>
<name>A0AAU8G5P2_9MICO</name>
<dbReference type="SUPFAM" id="SSF47413">
    <property type="entry name" value="lambda repressor-like DNA-binding domains"/>
    <property type="match status" value="1"/>
</dbReference>
<proteinExistence type="predicted"/>
<dbReference type="Pfam" id="PF01381">
    <property type="entry name" value="HTH_3"/>
    <property type="match status" value="1"/>
</dbReference>
<feature type="region of interest" description="Disordered" evidence="1">
    <location>
        <begin position="55"/>
        <end position="83"/>
    </location>
</feature>
<dbReference type="InterPro" id="IPR010982">
    <property type="entry name" value="Lambda_DNA-bd_dom_sf"/>
</dbReference>
<dbReference type="InterPro" id="IPR001387">
    <property type="entry name" value="Cro/C1-type_HTH"/>
</dbReference>
<dbReference type="AlphaFoldDB" id="A0AAU8G5P2"/>
<dbReference type="RefSeq" id="WP_353709512.1">
    <property type="nucleotide sequence ID" value="NZ_CP159290.1"/>
</dbReference>
<evidence type="ECO:0000313" key="3">
    <source>
        <dbReference type="EMBL" id="XCH32145.1"/>
    </source>
</evidence>
<dbReference type="Gene3D" id="1.10.260.40">
    <property type="entry name" value="lambda repressor-like DNA-binding domains"/>
    <property type="match status" value="1"/>
</dbReference>
<dbReference type="GO" id="GO:0003677">
    <property type="term" value="F:DNA binding"/>
    <property type="evidence" value="ECO:0007669"/>
    <property type="project" value="InterPro"/>
</dbReference>
<dbReference type="PROSITE" id="PS50943">
    <property type="entry name" value="HTH_CROC1"/>
    <property type="match status" value="1"/>
</dbReference>
<feature type="domain" description="HTH cro/C1-type" evidence="2">
    <location>
        <begin position="13"/>
        <end position="55"/>
    </location>
</feature>
<dbReference type="CDD" id="cd00093">
    <property type="entry name" value="HTH_XRE"/>
    <property type="match status" value="1"/>
</dbReference>